<organism evidence="3 4">
    <name type="scientific">Scleromatobacter humisilvae</name>
    <dbReference type="NCBI Taxonomy" id="2897159"/>
    <lineage>
        <taxon>Bacteria</taxon>
        <taxon>Pseudomonadati</taxon>
        <taxon>Pseudomonadota</taxon>
        <taxon>Betaproteobacteria</taxon>
        <taxon>Burkholderiales</taxon>
        <taxon>Sphaerotilaceae</taxon>
        <taxon>Scleromatobacter</taxon>
    </lineage>
</organism>
<accession>A0A9X1YF53</accession>
<name>A0A9X1YF53_9BURK</name>
<protein>
    <submittedName>
        <fullName evidence="3">Class II glutamine amidotransferase</fullName>
    </submittedName>
</protein>
<keyword evidence="4" id="KW-1185">Reference proteome</keyword>
<dbReference type="Pfam" id="PF13230">
    <property type="entry name" value="GATase_4"/>
    <property type="match status" value="1"/>
</dbReference>
<proteinExistence type="predicted"/>
<dbReference type="EMBL" id="JAJLJH010000001">
    <property type="protein sequence ID" value="MCK9684878.1"/>
    <property type="molecule type" value="Genomic_DNA"/>
</dbReference>
<dbReference type="SUPFAM" id="SSF56235">
    <property type="entry name" value="N-terminal nucleophile aminohydrolases (Ntn hydrolases)"/>
    <property type="match status" value="1"/>
</dbReference>
<dbReference type="PROSITE" id="PS51278">
    <property type="entry name" value="GATASE_TYPE_2"/>
    <property type="match status" value="1"/>
</dbReference>
<dbReference type="PANTHER" id="PTHR42824:SF1">
    <property type="entry name" value="GLUTAMINE AMIDOTRANSFERASE YAFJ-RELATED"/>
    <property type="match status" value="1"/>
</dbReference>
<dbReference type="AlphaFoldDB" id="A0A9X1YF53"/>
<dbReference type="InterPro" id="IPR026869">
    <property type="entry name" value="EgtC-like"/>
</dbReference>
<feature type="domain" description="Glutamine amidotransferase type-2" evidence="2">
    <location>
        <begin position="2"/>
        <end position="250"/>
    </location>
</feature>
<dbReference type="InterPro" id="IPR017932">
    <property type="entry name" value="GATase_2_dom"/>
</dbReference>
<keyword evidence="1 3" id="KW-0315">Glutamine amidotransferase</keyword>
<dbReference type="Proteomes" id="UP001139353">
    <property type="component" value="Unassembled WGS sequence"/>
</dbReference>
<evidence type="ECO:0000313" key="3">
    <source>
        <dbReference type="EMBL" id="MCK9684878.1"/>
    </source>
</evidence>
<dbReference type="RefSeq" id="WP_275680900.1">
    <property type="nucleotide sequence ID" value="NZ_JAJLJH010000001.1"/>
</dbReference>
<dbReference type="CDD" id="cd01908">
    <property type="entry name" value="YafJ"/>
    <property type="match status" value="1"/>
</dbReference>
<evidence type="ECO:0000313" key="4">
    <source>
        <dbReference type="Proteomes" id="UP001139353"/>
    </source>
</evidence>
<sequence>MCELLGLNSNVPTAATFSFSGLSARGGRTGDHVDGFGMAFHDGEGCRVFRDDGRACDSPVADFLRRQPLRARTVVAHVRKATQGAVDLSNCHPFQREWLGRHWLFCHNGDLGAFRPPLDGGALPLGSTDSEWAFCWLLTQLGRRFATTPEWPELAPVLAELMPQLAAHGVFNMLLTDGRALYAHASTKLSWVQRRHPYARPRLVDCDLEIDLATANGPSDRMIVVATRPLTVGESWHAFEPGELRVFSAGQSVWHAQTAPAGANAEMAAA</sequence>
<evidence type="ECO:0000256" key="1">
    <source>
        <dbReference type="ARBA" id="ARBA00022962"/>
    </source>
</evidence>
<gene>
    <name evidence="3" type="ORF">LPC04_04060</name>
</gene>
<evidence type="ECO:0000259" key="2">
    <source>
        <dbReference type="PROSITE" id="PS51278"/>
    </source>
</evidence>
<comment type="caution">
    <text evidence="3">The sequence shown here is derived from an EMBL/GenBank/DDBJ whole genome shotgun (WGS) entry which is preliminary data.</text>
</comment>
<reference evidence="3" key="1">
    <citation type="submission" date="2021-11" db="EMBL/GenBank/DDBJ databases">
        <title>BS-T2-15 a new species belonging to the Comamonadaceae family isolated from the soil of a French oak forest.</title>
        <authorList>
            <person name="Mieszkin S."/>
            <person name="Alain K."/>
        </authorList>
    </citation>
    <scope>NUCLEOTIDE SEQUENCE</scope>
    <source>
        <strain evidence="3">BS-T2-15</strain>
    </source>
</reference>
<dbReference type="PANTHER" id="PTHR42824">
    <property type="entry name" value="GLUTAMINE AMIDOTRANSFERASE"/>
    <property type="match status" value="1"/>
</dbReference>
<dbReference type="Gene3D" id="3.60.20.10">
    <property type="entry name" value="Glutamine Phosphoribosylpyrophosphate, subunit 1, domain 1"/>
    <property type="match status" value="1"/>
</dbReference>
<dbReference type="InterPro" id="IPR029055">
    <property type="entry name" value="Ntn_hydrolases_N"/>
</dbReference>